<reference evidence="3 4" key="1">
    <citation type="submission" date="2014-11" db="EMBL/GenBank/DDBJ databases">
        <title>Whole genome shotgun sequence of Sphingomonas parapaucimobilis NBRC 15100.</title>
        <authorList>
            <person name="Katano-Makiyama Y."/>
            <person name="Hosoyama A."/>
            <person name="Hashimoto M."/>
            <person name="Hosoyama Y."/>
            <person name="Noguchi M."/>
            <person name="Numata M."/>
            <person name="Tsuchikane K."/>
            <person name="Hirakata S."/>
            <person name="Uohara A."/>
            <person name="Shimodaira J."/>
            <person name="Ohji S."/>
            <person name="Ichikawa N."/>
            <person name="Kimura A."/>
            <person name="Yamazoe A."/>
            <person name="Fujita N."/>
        </authorList>
    </citation>
    <scope>NUCLEOTIDE SEQUENCE [LARGE SCALE GENOMIC DNA]</scope>
    <source>
        <strain evidence="3 4">NBRC 15100</strain>
    </source>
</reference>
<dbReference type="InterPro" id="IPR050410">
    <property type="entry name" value="CCR4/nocturin_mRNA_transcr"/>
</dbReference>
<feature type="chain" id="PRO_5001981821" description="Endonuclease/exonuclease/phosphatase domain-containing protein" evidence="1">
    <location>
        <begin position="27"/>
        <end position="286"/>
    </location>
</feature>
<feature type="signal peptide" evidence="1">
    <location>
        <begin position="1"/>
        <end position="26"/>
    </location>
</feature>
<evidence type="ECO:0000259" key="2">
    <source>
        <dbReference type="Pfam" id="PF03372"/>
    </source>
</evidence>
<dbReference type="EMBL" id="BBPI01000034">
    <property type="protein sequence ID" value="GAM00507.1"/>
    <property type="molecule type" value="Genomic_DNA"/>
</dbReference>
<dbReference type="PANTHER" id="PTHR12121:SF36">
    <property type="entry name" value="ENDONUCLEASE_EXONUCLEASE_PHOSPHATASE DOMAIN-CONTAINING PROTEIN"/>
    <property type="match status" value="1"/>
</dbReference>
<dbReference type="Pfam" id="PF03372">
    <property type="entry name" value="Exo_endo_phos"/>
    <property type="match status" value="1"/>
</dbReference>
<keyword evidence="4" id="KW-1185">Reference proteome</keyword>
<dbReference type="SUPFAM" id="SSF56219">
    <property type="entry name" value="DNase I-like"/>
    <property type="match status" value="1"/>
</dbReference>
<feature type="domain" description="Endonuclease/exonuclease/phosphatase" evidence="2">
    <location>
        <begin position="36"/>
        <end position="275"/>
    </location>
</feature>
<name>A0A0A1W5Q3_9SPHN</name>
<sequence>MTVVRRTIRGVALAAAGLLAAAGAMAQPLTGPIKVMTFNVRYASDEGATRWAVRRPVMVALIRRAAPDVIGTQELLQRQGDDLTRALPGYRWFGRDRMGGHANEHMGILYRPDRLTLVEHGDFWLSETPDVVGSQSWGTDLPRMANWAVFETKGAKPHRFLFLDTHLAHRDEDAEARDKAAALILARLPALAKGLPVVVAGDMNARPDTAAYRRFAAAMTDAWPAAARREGPEMTFHDFTGTPDRRIDYLFLRGFKADAIATDTYHQGGTYPSDHFPIEATLTFAK</sequence>
<evidence type="ECO:0000313" key="3">
    <source>
        <dbReference type="EMBL" id="GAM00507.1"/>
    </source>
</evidence>
<protein>
    <recommendedName>
        <fullName evidence="2">Endonuclease/exonuclease/phosphatase domain-containing protein</fullName>
    </recommendedName>
</protein>
<dbReference type="GO" id="GO:0000175">
    <property type="term" value="F:3'-5'-RNA exonuclease activity"/>
    <property type="evidence" value="ECO:0007669"/>
    <property type="project" value="TreeGrafter"/>
</dbReference>
<dbReference type="CDD" id="cd09083">
    <property type="entry name" value="EEP-1"/>
    <property type="match status" value="1"/>
</dbReference>
<gene>
    <name evidence="3" type="ORF">SP5_034_00810</name>
</gene>
<dbReference type="eggNOG" id="COG3568">
    <property type="taxonomic scope" value="Bacteria"/>
</dbReference>
<keyword evidence="1" id="KW-0732">Signal</keyword>
<dbReference type="Proteomes" id="UP000032305">
    <property type="component" value="Unassembled WGS sequence"/>
</dbReference>
<organism evidence="3 4">
    <name type="scientific">Sphingomonas parapaucimobilis NBRC 15100</name>
    <dbReference type="NCBI Taxonomy" id="1219049"/>
    <lineage>
        <taxon>Bacteria</taxon>
        <taxon>Pseudomonadati</taxon>
        <taxon>Pseudomonadota</taxon>
        <taxon>Alphaproteobacteria</taxon>
        <taxon>Sphingomonadales</taxon>
        <taxon>Sphingomonadaceae</taxon>
        <taxon>Sphingomonas</taxon>
    </lineage>
</organism>
<dbReference type="InterPro" id="IPR005135">
    <property type="entry name" value="Endo/exonuclease/phosphatase"/>
</dbReference>
<dbReference type="InterPro" id="IPR036691">
    <property type="entry name" value="Endo/exonu/phosph_ase_sf"/>
</dbReference>
<dbReference type="AlphaFoldDB" id="A0A0A1W5Q3"/>
<dbReference type="OrthoDB" id="9793162at2"/>
<evidence type="ECO:0000256" key="1">
    <source>
        <dbReference type="SAM" id="SignalP"/>
    </source>
</evidence>
<dbReference type="Gene3D" id="3.60.10.10">
    <property type="entry name" value="Endonuclease/exonuclease/phosphatase"/>
    <property type="match status" value="1"/>
</dbReference>
<accession>A0A0A1W5Q3</accession>
<proteinExistence type="predicted"/>
<dbReference type="PANTHER" id="PTHR12121">
    <property type="entry name" value="CARBON CATABOLITE REPRESSOR PROTEIN 4"/>
    <property type="match status" value="1"/>
</dbReference>
<comment type="caution">
    <text evidence="3">The sequence shown here is derived from an EMBL/GenBank/DDBJ whole genome shotgun (WGS) entry which is preliminary data.</text>
</comment>
<evidence type="ECO:0000313" key="4">
    <source>
        <dbReference type="Proteomes" id="UP000032305"/>
    </source>
</evidence>